<gene>
    <name evidence="8" type="ORF">BFN67_05290</name>
</gene>
<dbReference type="InterPro" id="IPR058781">
    <property type="entry name" value="HH_AprE-like"/>
</dbReference>
<feature type="region of interest" description="Disordered" evidence="3">
    <location>
        <begin position="314"/>
        <end position="335"/>
    </location>
</feature>
<feature type="signal peptide" evidence="4">
    <location>
        <begin position="1"/>
        <end position="26"/>
    </location>
</feature>
<evidence type="ECO:0000313" key="8">
    <source>
        <dbReference type="EMBL" id="OQM74265.1"/>
    </source>
</evidence>
<sequence length="414" mass="44714">MRRLPNFVQGLLALFLLLGSAVSAFAQDGGYHLDSMDRLRVRVAEWQSAEGAVRQWPMISGDYLVGPSGDISMPFVGVLTVRGKTTAEVAVAIGDRLQQKLGLPDKPDASVEVAEFRPIFIAGDVETPGKYPYDPGLTVLKAMSLAGGLRHSTGEGAPRDFISAQGNYGMLVIQHNGLLARRARLIAEAGGKTEIDFPEELKKTDNGRKLIADETALMAARQKRLRIQLSNLDDLKKLLQAEIESLQQKIVTQNRQLELAKKELAGINDLADKGLVVNQRILSIERTNAELQGKILDMETASLRAKQDIAKANQDENSLQNDRATEIAQDRQQTESDLRVLEEKMAMYSGLMSEALSRAPAAASVASAGTKPVVHFVIVRTAGGKASEIAAQESTAVLPGDVVKVDVEAPGATN</sequence>
<feature type="domain" description="AprE-like long alpha-helical hairpin" evidence="7">
    <location>
        <begin position="165"/>
        <end position="346"/>
    </location>
</feature>
<dbReference type="Proteomes" id="UP000191905">
    <property type="component" value="Unassembled WGS sequence"/>
</dbReference>
<feature type="chain" id="PRO_5013093873" evidence="4">
    <location>
        <begin position="27"/>
        <end position="414"/>
    </location>
</feature>
<evidence type="ECO:0000259" key="5">
    <source>
        <dbReference type="Pfam" id="PF02563"/>
    </source>
</evidence>
<reference evidence="8 9" key="1">
    <citation type="journal article" date="2016" name="Int. J. Syst. Evol. Microbiol.">
        <title>Pseudaminobacter manganicus sp. nov., isolated from sludge of a manganese mine.</title>
        <authorList>
            <person name="Li J."/>
            <person name="Huang J."/>
            <person name="Liao S."/>
            <person name="Wang G."/>
        </authorList>
    </citation>
    <scope>NUCLEOTIDE SEQUENCE [LARGE SCALE GENOMIC DNA]</scope>
    <source>
        <strain evidence="8 9">JH-7</strain>
    </source>
</reference>
<dbReference type="OrthoDB" id="9798876at2"/>
<evidence type="ECO:0000259" key="7">
    <source>
        <dbReference type="Pfam" id="PF25994"/>
    </source>
</evidence>
<dbReference type="PANTHER" id="PTHR33619">
    <property type="entry name" value="POLYSACCHARIDE EXPORT PROTEIN GFCE-RELATED"/>
    <property type="match status" value="1"/>
</dbReference>
<dbReference type="EMBL" id="MDET01000034">
    <property type="protein sequence ID" value="OQM74265.1"/>
    <property type="molecule type" value="Genomic_DNA"/>
</dbReference>
<feature type="domain" description="Soluble ligand binding" evidence="6">
    <location>
        <begin position="119"/>
        <end position="149"/>
    </location>
</feature>
<dbReference type="AlphaFoldDB" id="A0A1V8RM31"/>
<evidence type="ECO:0000259" key="6">
    <source>
        <dbReference type="Pfam" id="PF10531"/>
    </source>
</evidence>
<comment type="caution">
    <text evidence="8">The sequence shown here is derived from an EMBL/GenBank/DDBJ whole genome shotgun (WGS) entry which is preliminary data.</text>
</comment>
<feature type="compositionally biased region" description="Basic and acidic residues" evidence="3">
    <location>
        <begin position="323"/>
        <end position="335"/>
    </location>
</feature>
<protein>
    <submittedName>
        <fullName evidence="8">Sugar ABC transporter substrate-binding protein</fullName>
    </submittedName>
</protein>
<feature type="domain" description="Polysaccharide export protein N-terminal" evidence="5">
    <location>
        <begin position="28"/>
        <end position="113"/>
    </location>
</feature>
<keyword evidence="9" id="KW-1185">Reference proteome</keyword>
<proteinExistence type="predicted"/>
<dbReference type="PANTHER" id="PTHR33619:SF3">
    <property type="entry name" value="POLYSACCHARIDE EXPORT PROTEIN GFCE-RELATED"/>
    <property type="match status" value="1"/>
</dbReference>
<keyword evidence="1 4" id="KW-0732">Signal</keyword>
<accession>A0A1V8RM31</accession>
<evidence type="ECO:0000256" key="1">
    <source>
        <dbReference type="ARBA" id="ARBA00022729"/>
    </source>
</evidence>
<dbReference type="STRING" id="1873176.BFN67_05290"/>
<dbReference type="InterPro" id="IPR049712">
    <property type="entry name" value="Poly_export"/>
</dbReference>
<keyword evidence="2" id="KW-0175">Coiled coil</keyword>
<dbReference type="Gene3D" id="3.30.1950.10">
    <property type="entry name" value="wza like domain"/>
    <property type="match status" value="1"/>
</dbReference>
<dbReference type="Pfam" id="PF10531">
    <property type="entry name" value="SLBB"/>
    <property type="match status" value="1"/>
</dbReference>
<evidence type="ECO:0000256" key="2">
    <source>
        <dbReference type="SAM" id="Coils"/>
    </source>
</evidence>
<evidence type="ECO:0000256" key="4">
    <source>
        <dbReference type="SAM" id="SignalP"/>
    </source>
</evidence>
<dbReference type="InterPro" id="IPR019554">
    <property type="entry name" value="Soluble_ligand-bd"/>
</dbReference>
<dbReference type="InterPro" id="IPR003715">
    <property type="entry name" value="Poly_export_N"/>
</dbReference>
<dbReference type="Pfam" id="PF02563">
    <property type="entry name" value="Poly_export"/>
    <property type="match status" value="1"/>
</dbReference>
<feature type="coiled-coil region" evidence="2">
    <location>
        <begin position="222"/>
        <end position="263"/>
    </location>
</feature>
<evidence type="ECO:0000256" key="3">
    <source>
        <dbReference type="SAM" id="MobiDB-lite"/>
    </source>
</evidence>
<dbReference type="GO" id="GO:0015159">
    <property type="term" value="F:polysaccharide transmembrane transporter activity"/>
    <property type="evidence" value="ECO:0007669"/>
    <property type="project" value="InterPro"/>
</dbReference>
<dbReference type="Pfam" id="PF25994">
    <property type="entry name" value="HH_AprE"/>
    <property type="match status" value="1"/>
</dbReference>
<organism evidence="8 9">
    <name type="scientific">Manganibacter manganicus</name>
    <dbReference type="NCBI Taxonomy" id="1873176"/>
    <lineage>
        <taxon>Bacteria</taxon>
        <taxon>Pseudomonadati</taxon>
        <taxon>Pseudomonadota</taxon>
        <taxon>Alphaproteobacteria</taxon>
        <taxon>Hyphomicrobiales</taxon>
        <taxon>Phyllobacteriaceae</taxon>
        <taxon>Manganibacter</taxon>
    </lineage>
</organism>
<name>A0A1V8RM31_9HYPH</name>
<evidence type="ECO:0000313" key="9">
    <source>
        <dbReference type="Proteomes" id="UP000191905"/>
    </source>
</evidence>